<dbReference type="GO" id="GO:0051536">
    <property type="term" value="F:iron-sulfur cluster binding"/>
    <property type="evidence" value="ECO:0007669"/>
    <property type="project" value="InterPro"/>
</dbReference>
<dbReference type="PRINTS" id="PR00368">
    <property type="entry name" value="FADPNR"/>
</dbReference>
<dbReference type="SUPFAM" id="SSF51971">
    <property type="entry name" value="Nucleotide-binding domain"/>
    <property type="match status" value="2"/>
</dbReference>
<dbReference type="AlphaFoldDB" id="A0A1F4Q129"/>
<organism evidence="4 5">
    <name type="scientific">candidate division WOR-1 bacterium RIFCSPHIGHO2_01_FULL_53_15</name>
    <dbReference type="NCBI Taxonomy" id="1802564"/>
    <lineage>
        <taxon>Bacteria</taxon>
        <taxon>Bacillati</taxon>
        <taxon>Saganbacteria</taxon>
    </lineage>
</organism>
<feature type="region of interest" description="Disordered" evidence="1">
    <location>
        <begin position="127"/>
        <end position="146"/>
    </location>
</feature>
<dbReference type="EMBL" id="METM01000021">
    <property type="protein sequence ID" value="OGB89743.1"/>
    <property type="molecule type" value="Genomic_DNA"/>
</dbReference>
<dbReference type="Pfam" id="PF14691">
    <property type="entry name" value="Fer4_20"/>
    <property type="match status" value="1"/>
</dbReference>
<gene>
    <name evidence="4" type="ORF">A2625_06485</name>
</gene>
<evidence type="ECO:0000259" key="3">
    <source>
        <dbReference type="Pfam" id="PF14691"/>
    </source>
</evidence>
<dbReference type="SUPFAM" id="SSF46548">
    <property type="entry name" value="alpha-helical ferredoxin"/>
    <property type="match status" value="1"/>
</dbReference>
<dbReference type="PANTHER" id="PTHR42783:SF3">
    <property type="entry name" value="GLUTAMATE SYNTHASE [NADPH] SMALL CHAIN-RELATED"/>
    <property type="match status" value="1"/>
</dbReference>
<dbReference type="Pfam" id="PF07992">
    <property type="entry name" value="Pyr_redox_2"/>
    <property type="match status" value="1"/>
</dbReference>
<dbReference type="Proteomes" id="UP000178724">
    <property type="component" value="Unassembled WGS sequence"/>
</dbReference>
<dbReference type="Gene3D" id="3.50.50.60">
    <property type="entry name" value="FAD/NAD(P)-binding domain"/>
    <property type="match status" value="2"/>
</dbReference>
<dbReference type="PANTHER" id="PTHR42783">
    <property type="entry name" value="GLUTAMATE SYNTHASE [NADPH] SMALL CHAIN"/>
    <property type="match status" value="1"/>
</dbReference>
<reference evidence="4 5" key="1">
    <citation type="journal article" date="2016" name="Nat. Commun.">
        <title>Thousands of microbial genomes shed light on interconnected biogeochemical processes in an aquifer system.</title>
        <authorList>
            <person name="Anantharaman K."/>
            <person name="Brown C.T."/>
            <person name="Hug L.A."/>
            <person name="Sharon I."/>
            <person name="Castelle C.J."/>
            <person name="Probst A.J."/>
            <person name="Thomas B.C."/>
            <person name="Singh A."/>
            <person name="Wilkins M.J."/>
            <person name="Karaoz U."/>
            <person name="Brodie E.L."/>
            <person name="Williams K.H."/>
            <person name="Hubbard S.S."/>
            <person name="Banfield J.F."/>
        </authorList>
    </citation>
    <scope>NUCLEOTIDE SEQUENCE [LARGE SCALE GENOMIC DNA]</scope>
</reference>
<sequence length="465" mass="50590">MAEKKPRIKMTERPAAERIRDFEEAPLGYTVEQAIEEAKRCLLCKDAKCVAGCPVEVDIPGFLRFIAQGDFDAAVKKIKETNSLPAICGRVCPQEEQCELKCIIGIKGEPVGIGNLERFAADWERENQPSPASAKARPPLPEGEGKKVAVVGSGPAGLTCAGDLAQLGYQVTVFETLHVAGGVLTYGIPEFRLPKKIVDLEIDYVKSLGVDVRLDVLIGNTYTIEDLLKEFKAVFIGSGAGAPRFMGIPGENLDGVYSANEFLFRVNMMKAWKFPEYLTPVKLGKKAAVIGGGNVAMDAARVSLRLGADEVYIIYRRTEKEMPARREEIKRAEEEGIIFKYLTLPVRYHFGGHGWVGEVECLEMELGEPDATGRRRPMEIKNSNFKIQIDSAIVAIGNSPNPLVPLRTPLLRTEKWGGVIVTPEGLTSIPGVYAGGDIVRGAATVISAMGDGKKAARAIDAFLRG</sequence>
<evidence type="ECO:0000313" key="4">
    <source>
        <dbReference type="EMBL" id="OGB89743.1"/>
    </source>
</evidence>
<protein>
    <submittedName>
        <fullName evidence="4">Glutamate synthase (NADPH), homotetrameric</fullName>
    </submittedName>
</protein>
<dbReference type="GO" id="GO:0016491">
    <property type="term" value="F:oxidoreductase activity"/>
    <property type="evidence" value="ECO:0007669"/>
    <property type="project" value="InterPro"/>
</dbReference>
<dbReference type="InterPro" id="IPR006004">
    <property type="entry name" value="SudA-like"/>
</dbReference>
<name>A0A1F4Q129_UNCSA</name>
<evidence type="ECO:0000313" key="5">
    <source>
        <dbReference type="Proteomes" id="UP000178724"/>
    </source>
</evidence>
<dbReference type="NCBIfam" id="TIGR01316">
    <property type="entry name" value="gltA"/>
    <property type="match status" value="1"/>
</dbReference>
<proteinExistence type="predicted"/>
<dbReference type="InterPro" id="IPR036188">
    <property type="entry name" value="FAD/NAD-bd_sf"/>
</dbReference>
<dbReference type="Gene3D" id="1.10.1060.10">
    <property type="entry name" value="Alpha-helical ferredoxin"/>
    <property type="match status" value="1"/>
</dbReference>
<evidence type="ECO:0000256" key="1">
    <source>
        <dbReference type="SAM" id="MobiDB-lite"/>
    </source>
</evidence>
<dbReference type="PRINTS" id="PR00411">
    <property type="entry name" value="PNDRDTASEI"/>
</dbReference>
<feature type="domain" description="Dihydroprymidine dehydrogenase" evidence="3">
    <location>
        <begin position="18"/>
        <end position="128"/>
    </location>
</feature>
<dbReference type="InterPro" id="IPR028261">
    <property type="entry name" value="DPD_II"/>
</dbReference>
<dbReference type="InterPro" id="IPR009051">
    <property type="entry name" value="Helical_ferredxn"/>
</dbReference>
<dbReference type="InterPro" id="IPR023753">
    <property type="entry name" value="FAD/NAD-binding_dom"/>
</dbReference>
<feature type="domain" description="FAD/NAD(P)-binding" evidence="2">
    <location>
        <begin position="146"/>
        <end position="452"/>
    </location>
</feature>
<comment type="caution">
    <text evidence="4">The sequence shown here is derived from an EMBL/GenBank/DDBJ whole genome shotgun (WGS) entry which is preliminary data.</text>
</comment>
<evidence type="ECO:0000259" key="2">
    <source>
        <dbReference type="Pfam" id="PF07992"/>
    </source>
</evidence>
<accession>A0A1F4Q129</accession>